<reference evidence="2" key="2">
    <citation type="submission" date="2023-05" db="EMBL/GenBank/DDBJ databases">
        <authorList>
            <person name="Schelkunov M.I."/>
        </authorList>
    </citation>
    <scope>NUCLEOTIDE SEQUENCE</scope>
    <source>
        <strain evidence="2">Hsosn_3</strain>
        <tissue evidence="2">Leaf</tissue>
    </source>
</reference>
<accession>A0AAD8MAK1</accession>
<evidence type="ECO:0000313" key="2">
    <source>
        <dbReference type="EMBL" id="KAK1365103.1"/>
    </source>
</evidence>
<keyword evidence="1" id="KW-0472">Membrane</keyword>
<keyword evidence="1" id="KW-0812">Transmembrane</keyword>
<protein>
    <submittedName>
        <fullName evidence="2">Uncharacterized protein</fullName>
    </submittedName>
</protein>
<keyword evidence="1" id="KW-1133">Transmembrane helix</keyword>
<keyword evidence="3" id="KW-1185">Reference proteome</keyword>
<gene>
    <name evidence="2" type="ORF">POM88_040664</name>
</gene>
<dbReference type="EMBL" id="JAUIZM010000009">
    <property type="protein sequence ID" value="KAK1365103.1"/>
    <property type="molecule type" value="Genomic_DNA"/>
</dbReference>
<organism evidence="2 3">
    <name type="scientific">Heracleum sosnowskyi</name>
    <dbReference type="NCBI Taxonomy" id="360622"/>
    <lineage>
        <taxon>Eukaryota</taxon>
        <taxon>Viridiplantae</taxon>
        <taxon>Streptophyta</taxon>
        <taxon>Embryophyta</taxon>
        <taxon>Tracheophyta</taxon>
        <taxon>Spermatophyta</taxon>
        <taxon>Magnoliopsida</taxon>
        <taxon>eudicotyledons</taxon>
        <taxon>Gunneridae</taxon>
        <taxon>Pentapetalae</taxon>
        <taxon>asterids</taxon>
        <taxon>campanulids</taxon>
        <taxon>Apiales</taxon>
        <taxon>Apiaceae</taxon>
        <taxon>Apioideae</taxon>
        <taxon>apioid superclade</taxon>
        <taxon>Tordylieae</taxon>
        <taxon>Tordyliinae</taxon>
        <taxon>Heracleum</taxon>
    </lineage>
</organism>
<comment type="caution">
    <text evidence="2">The sequence shown here is derived from an EMBL/GenBank/DDBJ whole genome shotgun (WGS) entry which is preliminary data.</text>
</comment>
<feature type="transmembrane region" description="Helical" evidence="1">
    <location>
        <begin position="21"/>
        <end position="42"/>
    </location>
</feature>
<proteinExistence type="predicted"/>
<evidence type="ECO:0000313" key="3">
    <source>
        <dbReference type="Proteomes" id="UP001237642"/>
    </source>
</evidence>
<reference evidence="2" key="1">
    <citation type="submission" date="2023-02" db="EMBL/GenBank/DDBJ databases">
        <title>Genome of toxic invasive species Heracleum sosnowskyi carries increased number of genes despite the absence of recent whole-genome duplications.</title>
        <authorList>
            <person name="Schelkunov M."/>
            <person name="Shtratnikova V."/>
            <person name="Makarenko M."/>
            <person name="Klepikova A."/>
            <person name="Omelchenko D."/>
            <person name="Novikova G."/>
            <person name="Obukhova E."/>
            <person name="Bogdanov V."/>
            <person name="Penin A."/>
            <person name="Logacheva M."/>
        </authorList>
    </citation>
    <scope>NUCLEOTIDE SEQUENCE</scope>
    <source>
        <strain evidence="2">Hsosn_3</strain>
        <tissue evidence="2">Leaf</tissue>
    </source>
</reference>
<evidence type="ECO:0000256" key="1">
    <source>
        <dbReference type="SAM" id="Phobius"/>
    </source>
</evidence>
<dbReference type="AlphaFoldDB" id="A0AAD8MAK1"/>
<name>A0AAD8MAK1_9APIA</name>
<dbReference type="Proteomes" id="UP001237642">
    <property type="component" value="Unassembled WGS sequence"/>
</dbReference>
<sequence length="259" mass="29486">MDEKEQNVATVSKKKRGRVSVYCLILFILAIPTLNCLCLLAADGSQVEIDLFVSTANNSTHNSSTISFDLNLYEHAQILGICYDEIILKFFYVDNTSMTLMANYTIPGFYMQGQYFDKDASHWWTTGSVAAPGISLKQDSTNVLRVYLETAIRFKTLGFIKSKKPTFSEQGDLQVTDVLKEIYLELHRLHDGELYLSLLLLSKFSLNCLYMLTCCKPISGGDRIVRKHYQQSCTISFDLFLYEHAEILGICYHDIIFKS</sequence>